<proteinExistence type="predicted"/>
<feature type="region of interest" description="Disordered" evidence="1">
    <location>
        <begin position="297"/>
        <end position="324"/>
    </location>
</feature>
<comment type="caution">
    <text evidence="2">The sequence shown here is derived from an EMBL/GenBank/DDBJ whole genome shotgun (WGS) entry which is preliminary data.</text>
</comment>
<evidence type="ECO:0000256" key="1">
    <source>
        <dbReference type="SAM" id="MobiDB-lite"/>
    </source>
</evidence>
<protein>
    <submittedName>
        <fullName evidence="2">Uncharacterized protein</fullName>
    </submittedName>
</protein>
<gene>
    <name evidence="2" type="ORF">ONZ51_g8054</name>
</gene>
<dbReference type="AlphaFoldDB" id="A0AAD7TPF5"/>
<dbReference type="Proteomes" id="UP001215151">
    <property type="component" value="Unassembled WGS sequence"/>
</dbReference>
<evidence type="ECO:0000313" key="3">
    <source>
        <dbReference type="Proteomes" id="UP001215151"/>
    </source>
</evidence>
<organism evidence="2 3">
    <name type="scientific">Trametes cubensis</name>
    <dbReference type="NCBI Taxonomy" id="1111947"/>
    <lineage>
        <taxon>Eukaryota</taxon>
        <taxon>Fungi</taxon>
        <taxon>Dikarya</taxon>
        <taxon>Basidiomycota</taxon>
        <taxon>Agaricomycotina</taxon>
        <taxon>Agaricomycetes</taxon>
        <taxon>Polyporales</taxon>
        <taxon>Polyporaceae</taxon>
        <taxon>Trametes</taxon>
    </lineage>
</organism>
<dbReference type="EMBL" id="JAPEVG010000233">
    <property type="protein sequence ID" value="KAJ8473139.1"/>
    <property type="molecule type" value="Genomic_DNA"/>
</dbReference>
<evidence type="ECO:0000313" key="2">
    <source>
        <dbReference type="EMBL" id="KAJ8473139.1"/>
    </source>
</evidence>
<name>A0AAD7TPF5_9APHY</name>
<reference evidence="2" key="1">
    <citation type="submission" date="2022-11" db="EMBL/GenBank/DDBJ databases">
        <title>Genome Sequence of Cubamyces cubensis.</title>
        <authorList>
            <person name="Buettner E."/>
        </authorList>
    </citation>
    <scope>NUCLEOTIDE SEQUENCE</scope>
    <source>
        <strain evidence="2">MPL-01</strain>
    </source>
</reference>
<accession>A0AAD7TPF5</accession>
<sequence length="324" mass="35716">MPLISRTTTAANLRLNQRPQVKLKADEEAQELATIVVGRRANVRNQEVVRGSRAVADAPRWDCSRSMYLHRHKRGPPKGYILALERRLHQVEALLGTIIGSDDPRARSLVQDLSRDKLASHIIQKVHVGPFGPGGRTNNPFSTTKEDFLASITRDLGDTASEQSGSNQDASNDLAFCSPSSDWQDQLKTMLHSARIEASSSMLFNTTSSQPDTKMRRATYPSATTPHQPVPYLTLHSPPVQAPASGGQYFDYRPWAQNSGIRTSANEVSPQPPHTMIPNIYTDTDGRFRTASEVASSSREVNGGYSSAMPPGNTAAHYYDSFRR</sequence>
<keyword evidence="3" id="KW-1185">Reference proteome</keyword>